<dbReference type="InterPro" id="IPR035994">
    <property type="entry name" value="Nucleoside_phosphorylase_sf"/>
</dbReference>
<dbReference type="SUPFAM" id="SSF52540">
    <property type="entry name" value="P-loop containing nucleoside triphosphate hydrolases"/>
    <property type="match status" value="1"/>
</dbReference>
<dbReference type="InterPro" id="IPR054471">
    <property type="entry name" value="GPIID_WHD"/>
</dbReference>
<dbReference type="InterPro" id="IPR053137">
    <property type="entry name" value="NLR-like"/>
</dbReference>
<dbReference type="GeneID" id="63722004"/>
<dbReference type="Pfam" id="PF24883">
    <property type="entry name" value="NPHP3_N"/>
    <property type="match status" value="1"/>
</dbReference>
<dbReference type="PANTHER" id="PTHR46082:SF11">
    <property type="entry name" value="AAA+ ATPASE DOMAIN-CONTAINING PROTEIN-RELATED"/>
    <property type="match status" value="1"/>
</dbReference>
<dbReference type="RefSeq" id="XP_040665594.1">
    <property type="nucleotide sequence ID" value="XM_040806493.1"/>
</dbReference>
<dbReference type="InterPro" id="IPR007111">
    <property type="entry name" value="NACHT_NTPase"/>
</dbReference>
<dbReference type="GO" id="GO:0009116">
    <property type="term" value="P:nucleoside metabolic process"/>
    <property type="evidence" value="ECO:0007669"/>
    <property type="project" value="InterPro"/>
</dbReference>
<dbReference type="InterPro" id="IPR000845">
    <property type="entry name" value="Nucleoside_phosphorylase_d"/>
</dbReference>
<proteinExistence type="predicted"/>
<accession>A0A1L9PEB3</accession>
<dbReference type="EMBL" id="KV878127">
    <property type="protein sequence ID" value="OJI99831.1"/>
    <property type="molecule type" value="Genomic_DNA"/>
</dbReference>
<evidence type="ECO:0000256" key="1">
    <source>
        <dbReference type="ARBA" id="ARBA00022737"/>
    </source>
</evidence>
<dbReference type="Gene3D" id="3.40.50.1580">
    <property type="entry name" value="Nucleoside phosphorylase domain"/>
    <property type="match status" value="1"/>
</dbReference>
<dbReference type="InterPro" id="IPR056884">
    <property type="entry name" value="NPHP3-like_N"/>
</dbReference>
<dbReference type="VEuPathDB" id="FungiDB:ASPVEDRAFT_127771"/>
<dbReference type="PANTHER" id="PTHR46082">
    <property type="entry name" value="ATP/GTP-BINDING PROTEIN-RELATED"/>
    <property type="match status" value="1"/>
</dbReference>
<dbReference type="AlphaFoldDB" id="A0A1L9PEB3"/>
<dbReference type="Proteomes" id="UP000184073">
    <property type="component" value="Unassembled WGS sequence"/>
</dbReference>
<dbReference type="InterPro" id="IPR055530">
    <property type="entry name" value="DUF7104"/>
</dbReference>
<dbReference type="Gene3D" id="3.40.50.300">
    <property type="entry name" value="P-loop containing nucleotide triphosphate hydrolases"/>
    <property type="match status" value="1"/>
</dbReference>
<sequence>MRLTHNDYTVAWICAVPIEIIAAKAMLDEIHSSLPQPKTDHNVYMLGTVQGHNVVLVCLPLGVYGTVSASTTVSHMVSTYPNIQFGLMVGIGGGVPARADIRLGDVVVSRPIGSSSGVIRYDYGKTVREGKLQRTGSLNKPPQVLLKAMAHLEGEQMAGKRQIRDVLSQTDHTIREQFARPERDMLFKADYYHEQPDYCSACDQDQLVDRPLRDESDEPCIHYGLIASGDQVMKDAKTRDSIADELDILCFEMEAAGIMDELPSLVIRGICDYCDSHKHKEWQPYAALTAAAYAKTLLSTVPVTINNSKQPEKVGFTADEEACLQSLFLTDPEDDKNALRRRKGGRAAGTCEWILETDELMDWLQMSDSQGGSSILWLHGNPGTGKSTMAMTMADEIPKLQAFTNKRKVLAYFFCDSSNDKQRTAVSILRGLIHFLVKQCPHLAKFLLPKYNERKEGWNNSFDALWGILMEMGKDSAVEIYCIIDALDECESDSQQDLLRQIQQSFGEQLADSPPSHLHILITSRPYPEISEYLSNFTNKNLASYRAIKHDIRIMIKAKVDDLAARKKYPDSVRKEISRILEDKAEGTFLWVGIACSELARPEVRSRNATKILKEMPRGLHDLYRQLLQTALVDRGNDDDEKEIMKNLMKFVAIARRPLTVLELGALCQLYPDDDEDSRLQFTKELIELCRLMIVIQDKHVRLLHKSVKDFLVKEELGIEETKAHADMANRCIDFILELVEFDSDQEIPFLEYAVECWPEHAGHADTAWAVGPQQESFFESDSGAWEKWLAWYDRMRRGLYNGIEEGFSIFHAAARWEIIPLILWGFEKKLRQHERTYHDAEFQTASGVTPLEEAAARNEESGYGVMKLLLNQQENHAEINEEVLKSAAYNGQSGKKVMELLLDQGESQISITEGVVKAAADNSRSGRDVMELLLDRQGDQVQLTEEVLRTAARNAYSGPDILALL</sequence>
<dbReference type="PROSITE" id="PS50837">
    <property type="entry name" value="NACHT"/>
    <property type="match status" value="1"/>
</dbReference>
<evidence type="ECO:0000259" key="2">
    <source>
        <dbReference type="PROSITE" id="PS50837"/>
    </source>
</evidence>
<name>A0A1L9PEB3_ASPVE</name>
<dbReference type="GO" id="GO:0003824">
    <property type="term" value="F:catalytic activity"/>
    <property type="evidence" value="ECO:0007669"/>
    <property type="project" value="InterPro"/>
</dbReference>
<dbReference type="Pfam" id="PF22939">
    <property type="entry name" value="WHD_GPIID"/>
    <property type="match status" value="1"/>
</dbReference>
<keyword evidence="4" id="KW-1185">Reference proteome</keyword>
<keyword evidence="1" id="KW-0677">Repeat</keyword>
<dbReference type="SUPFAM" id="SSF53167">
    <property type="entry name" value="Purine and uridine phosphorylases"/>
    <property type="match status" value="1"/>
</dbReference>
<dbReference type="Pfam" id="PF01048">
    <property type="entry name" value="PNP_UDP_1"/>
    <property type="match status" value="1"/>
</dbReference>
<gene>
    <name evidence="3" type="ORF">ASPVEDRAFT_127771</name>
</gene>
<evidence type="ECO:0000313" key="3">
    <source>
        <dbReference type="EMBL" id="OJI99831.1"/>
    </source>
</evidence>
<evidence type="ECO:0000313" key="4">
    <source>
        <dbReference type="Proteomes" id="UP000184073"/>
    </source>
</evidence>
<dbReference type="OrthoDB" id="1577640at2759"/>
<dbReference type="InterPro" id="IPR027417">
    <property type="entry name" value="P-loop_NTPase"/>
</dbReference>
<organism evidence="3 4">
    <name type="scientific">Aspergillus versicolor CBS 583.65</name>
    <dbReference type="NCBI Taxonomy" id="1036611"/>
    <lineage>
        <taxon>Eukaryota</taxon>
        <taxon>Fungi</taxon>
        <taxon>Dikarya</taxon>
        <taxon>Ascomycota</taxon>
        <taxon>Pezizomycotina</taxon>
        <taxon>Eurotiomycetes</taxon>
        <taxon>Eurotiomycetidae</taxon>
        <taxon>Eurotiales</taxon>
        <taxon>Aspergillaceae</taxon>
        <taxon>Aspergillus</taxon>
        <taxon>Aspergillus subgen. Nidulantes</taxon>
    </lineage>
</organism>
<feature type="domain" description="NACHT" evidence="2">
    <location>
        <begin position="374"/>
        <end position="535"/>
    </location>
</feature>
<feature type="non-terminal residue" evidence="3">
    <location>
        <position position="966"/>
    </location>
</feature>
<protein>
    <recommendedName>
        <fullName evidence="2">NACHT domain-containing protein</fullName>
    </recommendedName>
</protein>
<dbReference type="STRING" id="1036611.A0A1L9PEB3"/>
<dbReference type="Gene3D" id="1.20.5.340">
    <property type="match status" value="2"/>
</dbReference>
<reference evidence="4" key="1">
    <citation type="journal article" date="2017" name="Genome Biol.">
        <title>Comparative genomics reveals high biological diversity and specific adaptations in the industrially and medically important fungal genus Aspergillus.</title>
        <authorList>
            <person name="de Vries R.P."/>
            <person name="Riley R."/>
            <person name="Wiebenga A."/>
            <person name="Aguilar-Osorio G."/>
            <person name="Amillis S."/>
            <person name="Uchima C.A."/>
            <person name="Anderluh G."/>
            <person name="Asadollahi M."/>
            <person name="Askin M."/>
            <person name="Barry K."/>
            <person name="Battaglia E."/>
            <person name="Bayram O."/>
            <person name="Benocci T."/>
            <person name="Braus-Stromeyer S.A."/>
            <person name="Caldana C."/>
            <person name="Canovas D."/>
            <person name="Cerqueira G.C."/>
            <person name="Chen F."/>
            <person name="Chen W."/>
            <person name="Choi C."/>
            <person name="Clum A."/>
            <person name="Dos Santos R.A."/>
            <person name="Damasio A.R."/>
            <person name="Diallinas G."/>
            <person name="Emri T."/>
            <person name="Fekete E."/>
            <person name="Flipphi M."/>
            <person name="Freyberg S."/>
            <person name="Gallo A."/>
            <person name="Gournas C."/>
            <person name="Habgood R."/>
            <person name="Hainaut M."/>
            <person name="Harispe M.L."/>
            <person name="Henrissat B."/>
            <person name="Hilden K.S."/>
            <person name="Hope R."/>
            <person name="Hossain A."/>
            <person name="Karabika E."/>
            <person name="Karaffa L."/>
            <person name="Karanyi Z."/>
            <person name="Krasevec N."/>
            <person name="Kuo A."/>
            <person name="Kusch H."/>
            <person name="LaButti K."/>
            <person name="Lagendijk E.L."/>
            <person name="Lapidus A."/>
            <person name="Levasseur A."/>
            <person name="Lindquist E."/>
            <person name="Lipzen A."/>
            <person name="Logrieco A.F."/>
            <person name="MacCabe A."/>
            <person name="Maekelae M.R."/>
            <person name="Malavazi I."/>
            <person name="Melin P."/>
            <person name="Meyer V."/>
            <person name="Mielnichuk N."/>
            <person name="Miskei M."/>
            <person name="Molnar A.P."/>
            <person name="Mule G."/>
            <person name="Ngan C.Y."/>
            <person name="Orejas M."/>
            <person name="Orosz E."/>
            <person name="Ouedraogo J.P."/>
            <person name="Overkamp K.M."/>
            <person name="Park H.-S."/>
            <person name="Perrone G."/>
            <person name="Piumi F."/>
            <person name="Punt P.J."/>
            <person name="Ram A.F."/>
            <person name="Ramon A."/>
            <person name="Rauscher S."/>
            <person name="Record E."/>
            <person name="Riano-Pachon D.M."/>
            <person name="Robert V."/>
            <person name="Roehrig J."/>
            <person name="Ruller R."/>
            <person name="Salamov A."/>
            <person name="Salih N.S."/>
            <person name="Samson R.A."/>
            <person name="Sandor E."/>
            <person name="Sanguinetti M."/>
            <person name="Schuetze T."/>
            <person name="Sepcic K."/>
            <person name="Shelest E."/>
            <person name="Sherlock G."/>
            <person name="Sophianopoulou V."/>
            <person name="Squina F.M."/>
            <person name="Sun H."/>
            <person name="Susca A."/>
            <person name="Todd R.B."/>
            <person name="Tsang A."/>
            <person name="Unkles S.E."/>
            <person name="van de Wiele N."/>
            <person name="van Rossen-Uffink D."/>
            <person name="Oliveira J.V."/>
            <person name="Vesth T.C."/>
            <person name="Visser J."/>
            <person name="Yu J.-H."/>
            <person name="Zhou M."/>
            <person name="Andersen M.R."/>
            <person name="Archer D.B."/>
            <person name="Baker S.E."/>
            <person name="Benoit I."/>
            <person name="Brakhage A.A."/>
            <person name="Braus G.H."/>
            <person name="Fischer R."/>
            <person name="Frisvad J.C."/>
            <person name="Goldman G.H."/>
            <person name="Houbraken J."/>
            <person name="Oakley B."/>
            <person name="Pocsi I."/>
            <person name="Scazzocchio C."/>
            <person name="Seiboth B."/>
            <person name="vanKuyk P.A."/>
            <person name="Wortman J."/>
            <person name="Dyer P.S."/>
            <person name="Grigoriev I.V."/>
        </authorList>
    </citation>
    <scope>NUCLEOTIDE SEQUENCE [LARGE SCALE GENOMIC DNA]</scope>
    <source>
        <strain evidence="4">CBS 583.65</strain>
    </source>
</reference>
<dbReference type="Pfam" id="PF23397">
    <property type="entry name" value="DUF7104"/>
    <property type="match status" value="3"/>
</dbReference>